<proteinExistence type="predicted"/>
<sequence length="72" mass="8757">MNLMIFGMAPICSYFFLVHNWFMLHTISMVNFEGSYSVCQIELIWLHKKMMLQEKHRNYFPSALRCKLYLIF</sequence>
<organism evidence="2">
    <name type="scientific">Rhizophora mucronata</name>
    <name type="common">Asiatic mangrove</name>
    <dbReference type="NCBI Taxonomy" id="61149"/>
    <lineage>
        <taxon>Eukaryota</taxon>
        <taxon>Viridiplantae</taxon>
        <taxon>Streptophyta</taxon>
        <taxon>Embryophyta</taxon>
        <taxon>Tracheophyta</taxon>
        <taxon>Spermatophyta</taxon>
        <taxon>Magnoliopsida</taxon>
        <taxon>eudicotyledons</taxon>
        <taxon>Gunneridae</taxon>
        <taxon>Pentapetalae</taxon>
        <taxon>rosids</taxon>
        <taxon>fabids</taxon>
        <taxon>Malpighiales</taxon>
        <taxon>Rhizophoraceae</taxon>
        <taxon>Rhizophora</taxon>
    </lineage>
</organism>
<keyword evidence="1" id="KW-0812">Transmembrane</keyword>
<evidence type="ECO:0000313" key="2">
    <source>
        <dbReference type="EMBL" id="MBX63672.1"/>
    </source>
</evidence>
<protein>
    <submittedName>
        <fullName evidence="2">Uncharacterized protein</fullName>
    </submittedName>
</protein>
<reference evidence="2" key="1">
    <citation type="submission" date="2018-02" db="EMBL/GenBank/DDBJ databases">
        <title>Rhizophora mucronata_Transcriptome.</title>
        <authorList>
            <person name="Meera S.P."/>
            <person name="Sreeshan A."/>
            <person name="Augustine A."/>
        </authorList>
    </citation>
    <scope>NUCLEOTIDE SEQUENCE</scope>
    <source>
        <tissue evidence="2">Leaf</tissue>
    </source>
</reference>
<name>A0A2P2Q9H5_RHIMU</name>
<feature type="transmembrane region" description="Helical" evidence="1">
    <location>
        <begin position="6"/>
        <end position="24"/>
    </location>
</feature>
<accession>A0A2P2Q9H5</accession>
<dbReference type="EMBL" id="GGEC01083188">
    <property type="protein sequence ID" value="MBX63672.1"/>
    <property type="molecule type" value="Transcribed_RNA"/>
</dbReference>
<keyword evidence="1" id="KW-1133">Transmembrane helix</keyword>
<dbReference type="AlphaFoldDB" id="A0A2P2Q9H5"/>
<keyword evidence="1" id="KW-0472">Membrane</keyword>
<evidence type="ECO:0000256" key="1">
    <source>
        <dbReference type="SAM" id="Phobius"/>
    </source>
</evidence>